<evidence type="ECO:0000313" key="2">
    <source>
        <dbReference type="EMBL" id="KAI8040266.1"/>
    </source>
</evidence>
<keyword evidence="3" id="KW-1185">Reference proteome</keyword>
<reference evidence="2" key="1">
    <citation type="journal article" date="2023" name="Genome Biol. Evol.">
        <title>Long-read-based Genome Assembly of Drosophila gunungcola Reveals Fewer Chemosensory Genes in Flower-breeding Species.</title>
        <authorList>
            <person name="Negi A."/>
            <person name="Liao B.Y."/>
            <person name="Yeh S.D."/>
        </authorList>
    </citation>
    <scope>NUCLEOTIDE SEQUENCE</scope>
    <source>
        <strain evidence="2">Sukarami</strain>
    </source>
</reference>
<organism evidence="2 3">
    <name type="scientific">Drosophila gunungcola</name>
    <name type="common">fruit fly</name>
    <dbReference type="NCBI Taxonomy" id="103775"/>
    <lineage>
        <taxon>Eukaryota</taxon>
        <taxon>Metazoa</taxon>
        <taxon>Ecdysozoa</taxon>
        <taxon>Arthropoda</taxon>
        <taxon>Hexapoda</taxon>
        <taxon>Insecta</taxon>
        <taxon>Pterygota</taxon>
        <taxon>Neoptera</taxon>
        <taxon>Endopterygota</taxon>
        <taxon>Diptera</taxon>
        <taxon>Brachycera</taxon>
        <taxon>Muscomorpha</taxon>
        <taxon>Ephydroidea</taxon>
        <taxon>Drosophilidae</taxon>
        <taxon>Drosophila</taxon>
        <taxon>Sophophora</taxon>
    </lineage>
</organism>
<comment type="caution">
    <text evidence="2">The sequence shown here is derived from an EMBL/GenBank/DDBJ whole genome shotgun (WGS) entry which is preliminary data.</text>
</comment>
<gene>
    <name evidence="2" type="ORF">M5D96_006206</name>
</gene>
<evidence type="ECO:0000313" key="3">
    <source>
        <dbReference type="Proteomes" id="UP001059596"/>
    </source>
</evidence>
<protein>
    <submittedName>
        <fullName evidence="2">Uncharacterized protein</fullName>
    </submittedName>
</protein>
<name>A0A9Q0BQA8_9MUSC</name>
<feature type="signal peptide" evidence="1">
    <location>
        <begin position="1"/>
        <end position="19"/>
    </location>
</feature>
<dbReference type="OrthoDB" id="7819531at2759"/>
<keyword evidence="1" id="KW-0732">Signal</keyword>
<feature type="chain" id="PRO_5040515615" evidence="1">
    <location>
        <begin position="20"/>
        <end position="85"/>
    </location>
</feature>
<sequence>MIVQTVIFCLLLTFRACLLHERQYKPLRCAETNINQTRSSLLATCLEAKECYIIRPVGDCDNNEVCCVKKYDFQIEENELIDPIE</sequence>
<evidence type="ECO:0000256" key="1">
    <source>
        <dbReference type="SAM" id="SignalP"/>
    </source>
</evidence>
<accession>A0A9Q0BQA8</accession>
<dbReference type="EMBL" id="JAMKOV010000004">
    <property type="protein sequence ID" value="KAI8040266.1"/>
    <property type="molecule type" value="Genomic_DNA"/>
</dbReference>
<dbReference type="AlphaFoldDB" id="A0A9Q0BQA8"/>
<dbReference type="Proteomes" id="UP001059596">
    <property type="component" value="Unassembled WGS sequence"/>
</dbReference>
<proteinExistence type="predicted"/>